<keyword evidence="2" id="KW-1185">Reference proteome</keyword>
<reference evidence="1 2" key="1">
    <citation type="journal article" date="2018" name="Evol. Lett.">
        <title>Horizontal gene cluster transfer increased hallucinogenic mushroom diversity.</title>
        <authorList>
            <person name="Reynolds H.T."/>
            <person name="Vijayakumar V."/>
            <person name="Gluck-Thaler E."/>
            <person name="Korotkin H.B."/>
            <person name="Matheny P.B."/>
            <person name="Slot J.C."/>
        </authorList>
    </citation>
    <scope>NUCLEOTIDE SEQUENCE [LARGE SCALE GENOMIC DNA]</scope>
    <source>
        <strain evidence="1 2">2631</strain>
    </source>
</reference>
<dbReference type="InParanoid" id="A0A409X2D6"/>
<dbReference type="Proteomes" id="UP000283269">
    <property type="component" value="Unassembled WGS sequence"/>
</dbReference>
<comment type="caution">
    <text evidence="1">The sequence shown here is derived from an EMBL/GenBank/DDBJ whole genome shotgun (WGS) entry which is preliminary data.</text>
</comment>
<proteinExistence type="predicted"/>
<accession>A0A409X2D6</accession>
<organism evidence="1 2">
    <name type="scientific">Psilocybe cyanescens</name>
    <dbReference type="NCBI Taxonomy" id="93625"/>
    <lineage>
        <taxon>Eukaryota</taxon>
        <taxon>Fungi</taxon>
        <taxon>Dikarya</taxon>
        <taxon>Basidiomycota</taxon>
        <taxon>Agaricomycotina</taxon>
        <taxon>Agaricomycetes</taxon>
        <taxon>Agaricomycetidae</taxon>
        <taxon>Agaricales</taxon>
        <taxon>Agaricineae</taxon>
        <taxon>Strophariaceae</taxon>
        <taxon>Psilocybe</taxon>
    </lineage>
</organism>
<dbReference type="AlphaFoldDB" id="A0A409X2D6"/>
<evidence type="ECO:0000313" key="1">
    <source>
        <dbReference type="EMBL" id="PPQ84911.1"/>
    </source>
</evidence>
<name>A0A409X2D6_PSICY</name>
<dbReference type="OrthoDB" id="3145912at2759"/>
<protein>
    <recommendedName>
        <fullName evidence="3">F-box domain-containing protein</fullName>
    </recommendedName>
</protein>
<gene>
    <name evidence="1" type="ORF">CVT25_004579</name>
</gene>
<evidence type="ECO:0008006" key="3">
    <source>
        <dbReference type="Google" id="ProtNLM"/>
    </source>
</evidence>
<dbReference type="EMBL" id="NHYD01002787">
    <property type="protein sequence ID" value="PPQ84911.1"/>
    <property type="molecule type" value="Genomic_DNA"/>
</dbReference>
<evidence type="ECO:0000313" key="2">
    <source>
        <dbReference type="Proteomes" id="UP000283269"/>
    </source>
</evidence>
<sequence length="283" mass="32203">MSTTGLFPFNDLPVELQREIFLVAATVDPSSARQLVLVAKRVNSWVQPCIYEMVALGSVDTALFLRTMDAMPPSFFAAYVKKLCLSVSVGASDAAHIIRVCTGLIDLAFWVDHLAIFPDRSIAPMLCSLPLKRLSIEYKHFLSLFWEPQVQLRWYNTLTHLDIIFWRPQTAQDIPHLEKFPHLTHLSLRLRHDSPSETTLTAMLSAYRHIKLLVILGDTEPEASDAQEVVWPTNPRVVYIPYPSNVVKEWESQARDDPDCVWSRAEELVRTHTAEFERSSATS</sequence>